<dbReference type="AlphaFoldDB" id="A0A914CLY6"/>
<proteinExistence type="predicted"/>
<organism evidence="1 2">
    <name type="scientific">Acrobeloides nanus</name>
    <dbReference type="NCBI Taxonomy" id="290746"/>
    <lineage>
        <taxon>Eukaryota</taxon>
        <taxon>Metazoa</taxon>
        <taxon>Ecdysozoa</taxon>
        <taxon>Nematoda</taxon>
        <taxon>Chromadorea</taxon>
        <taxon>Rhabditida</taxon>
        <taxon>Tylenchina</taxon>
        <taxon>Cephalobomorpha</taxon>
        <taxon>Cephaloboidea</taxon>
        <taxon>Cephalobidae</taxon>
        <taxon>Acrobeloides</taxon>
    </lineage>
</organism>
<name>A0A914CLY6_9BILA</name>
<keyword evidence="1" id="KW-1185">Reference proteome</keyword>
<dbReference type="WBParaSite" id="ACRNAN_scaffold12255.g8051.t1">
    <property type="protein sequence ID" value="ACRNAN_scaffold12255.g8051.t1"/>
    <property type="gene ID" value="ACRNAN_scaffold12255.g8051"/>
</dbReference>
<evidence type="ECO:0000313" key="2">
    <source>
        <dbReference type="WBParaSite" id="ACRNAN_scaffold12255.g8051.t1"/>
    </source>
</evidence>
<evidence type="ECO:0000313" key="1">
    <source>
        <dbReference type="Proteomes" id="UP000887540"/>
    </source>
</evidence>
<reference evidence="2" key="1">
    <citation type="submission" date="2022-11" db="UniProtKB">
        <authorList>
            <consortium name="WormBaseParasite"/>
        </authorList>
    </citation>
    <scope>IDENTIFICATION</scope>
</reference>
<dbReference type="Proteomes" id="UP000887540">
    <property type="component" value="Unplaced"/>
</dbReference>
<sequence length="71" mass="7944">MKASNRANMIKIASSPLSIVSSINPKLMAKKSSYGEQKTKINFTKSGLNEARKVSETKSQKWSRLWSVNLD</sequence>
<accession>A0A914CLY6</accession>
<protein>
    <submittedName>
        <fullName evidence="2">Uncharacterized protein</fullName>
    </submittedName>
</protein>